<dbReference type="FunFam" id="3.90.1150.10:FF:000031">
    <property type="entry name" value="Serine--glyoxylate aminotransferase"/>
    <property type="match status" value="1"/>
</dbReference>
<dbReference type="InterPro" id="IPR020578">
    <property type="entry name" value="Aminotrans_V_PyrdxlP_BS"/>
</dbReference>
<evidence type="ECO:0000256" key="1">
    <source>
        <dbReference type="ARBA" id="ARBA00001933"/>
    </source>
</evidence>
<accession>A0A1T4MIP7</accession>
<organism evidence="11 12">
    <name type="scientific">Carboxydocella sporoproducens DSM 16521</name>
    <dbReference type="NCBI Taxonomy" id="1121270"/>
    <lineage>
        <taxon>Bacteria</taxon>
        <taxon>Bacillati</taxon>
        <taxon>Bacillota</taxon>
        <taxon>Clostridia</taxon>
        <taxon>Eubacteriales</taxon>
        <taxon>Clostridiales Family XVI. Incertae Sedis</taxon>
        <taxon>Carboxydocella</taxon>
    </lineage>
</organism>
<dbReference type="InterPro" id="IPR024169">
    <property type="entry name" value="SP_NH2Trfase/AEP_transaminase"/>
</dbReference>
<dbReference type="AlphaFoldDB" id="A0A1T4MIP7"/>
<dbReference type="PANTHER" id="PTHR21152">
    <property type="entry name" value="AMINOTRANSFERASE CLASS V"/>
    <property type="match status" value="1"/>
</dbReference>
<feature type="binding site" evidence="6">
    <location>
        <position position="335"/>
    </location>
    <ligand>
        <name>substrate</name>
    </ligand>
</feature>
<name>A0A1T4MIP7_9FIRM</name>
<dbReference type="Gene3D" id="3.90.1150.10">
    <property type="entry name" value="Aspartate Aminotransferase, domain 1"/>
    <property type="match status" value="1"/>
</dbReference>
<dbReference type="InterPro" id="IPR015421">
    <property type="entry name" value="PyrdxlP-dep_Trfase_major"/>
</dbReference>
<dbReference type="FunFam" id="3.40.640.10:FF:000027">
    <property type="entry name" value="Serine--pyruvate aminotransferase, mitochondrial"/>
    <property type="match status" value="1"/>
</dbReference>
<evidence type="ECO:0000256" key="7">
    <source>
        <dbReference type="PIRSR" id="PIRSR000524-50"/>
    </source>
</evidence>
<comment type="cofactor">
    <cofactor evidence="1 7 9">
        <name>pyridoxal 5'-phosphate</name>
        <dbReference type="ChEBI" id="CHEBI:597326"/>
    </cofactor>
</comment>
<reference evidence="12" key="1">
    <citation type="submission" date="2017-02" db="EMBL/GenBank/DDBJ databases">
        <authorList>
            <person name="Varghese N."/>
            <person name="Submissions S."/>
        </authorList>
    </citation>
    <scope>NUCLEOTIDE SEQUENCE [LARGE SCALE GENOMIC DNA]</scope>
    <source>
        <strain evidence="12">DSM 16521</strain>
    </source>
</reference>
<evidence type="ECO:0000259" key="10">
    <source>
        <dbReference type="Pfam" id="PF00266"/>
    </source>
</evidence>
<keyword evidence="3 11" id="KW-0032">Aminotransferase</keyword>
<evidence type="ECO:0000256" key="2">
    <source>
        <dbReference type="ARBA" id="ARBA00009236"/>
    </source>
</evidence>
<dbReference type="RefSeq" id="WP_078664724.1">
    <property type="nucleotide sequence ID" value="NZ_FUXM01000004.1"/>
</dbReference>
<keyword evidence="5 7" id="KW-0663">Pyridoxal phosphate</keyword>
<protein>
    <submittedName>
        <fullName evidence="11">L-aspartate aminotransferase apoenzyme</fullName>
    </submittedName>
</protein>
<dbReference type="PANTHER" id="PTHR21152:SF40">
    <property type="entry name" value="ALANINE--GLYOXYLATE AMINOTRANSFERASE"/>
    <property type="match status" value="1"/>
</dbReference>
<dbReference type="InterPro" id="IPR015424">
    <property type="entry name" value="PyrdxlP-dep_Trfase"/>
</dbReference>
<evidence type="ECO:0000256" key="6">
    <source>
        <dbReference type="PIRSR" id="PIRSR000524-1"/>
    </source>
</evidence>
<feature type="domain" description="Aminotransferase class V" evidence="10">
    <location>
        <begin position="11"/>
        <end position="325"/>
    </location>
</feature>
<evidence type="ECO:0000256" key="3">
    <source>
        <dbReference type="ARBA" id="ARBA00022576"/>
    </source>
</evidence>
<gene>
    <name evidence="11" type="ORF">SAMN02745885_00595</name>
</gene>
<dbReference type="PIRSF" id="PIRSF000524">
    <property type="entry name" value="SPT"/>
    <property type="match status" value="1"/>
</dbReference>
<evidence type="ECO:0000256" key="5">
    <source>
        <dbReference type="ARBA" id="ARBA00022898"/>
    </source>
</evidence>
<feature type="modified residue" description="N6-(pyridoxal phosphate)lysine" evidence="7">
    <location>
        <position position="191"/>
    </location>
</feature>
<evidence type="ECO:0000256" key="8">
    <source>
        <dbReference type="RuleBase" id="RU004075"/>
    </source>
</evidence>
<proteinExistence type="inferred from homology"/>
<dbReference type="OrthoDB" id="389074at2"/>
<dbReference type="GO" id="GO:0019265">
    <property type="term" value="P:glycine biosynthetic process, by transamination of glyoxylate"/>
    <property type="evidence" value="ECO:0007669"/>
    <property type="project" value="TreeGrafter"/>
</dbReference>
<dbReference type="Pfam" id="PF00266">
    <property type="entry name" value="Aminotran_5"/>
    <property type="match status" value="1"/>
</dbReference>
<dbReference type="InterPro" id="IPR000192">
    <property type="entry name" value="Aminotrans_V_dom"/>
</dbReference>
<dbReference type="PROSITE" id="PS00595">
    <property type="entry name" value="AA_TRANSFER_CLASS_5"/>
    <property type="match status" value="1"/>
</dbReference>
<evidence type="ECO:0000313" key="11">
    <source>
        <dbReference type="EMBL" id="SJZ66889.1"/>
    </source>
</evidence>
<dbReference type="EMBL" id="FUXM01000004">
    <property type="protein sequence ID" value="SJZ66889.1"/>
    <property type="molecule type" value="Genomic_DNA"/>
</dbReference>
<dbReference type="Proteomes" id="UP000189933">
    <property type="component" value="Unassembled WGS sequence"/>
</dbReference>
<dbReference type="Gene3D" id="3.40.640.10">
    <property type="entry name" value="Type I PLP-dependent aspartate aminotransferase-like (Major domain)"/>
    <property type="match status" value="1"/>
</dbReference>
<dbReference type="GO" id="GO:0004760">
    <property type="term" value="F:L-serine-pyruvate transaminase activity"/>
    <property type="evidence" value="ECO:0007669"/>
    <property type="project" value="TreeGrafter"/>
</dbReference>
<evidence type="ECO:0000256" key="4">
    <source>
        <dbReference type="ARBA" id="ARBA00022679"/>
    </source>
</evidence>
<dbReference type="SUPFAM" id="SSF53383">
    <property type="entry name" value="PLP-dependent transferases"/>
    <property type="match status" value="1"/>
</dbReference>
<sequence length="381" mass="41137">MLQDKKYLMIPGPTPIPPAVQQAMIRPMIGHRSGDFAKLHERLIKKAKQVFQTEKDLFILTQSGTGGLETAVANVISPGDKVLALVTGNFGERFAKIARLYGAEVDALEFPWGEAIDLKQVEEKLATNQYRAVLATHNETSTGVTNDIGGLGALVAKTDAVLLVDAVSSMGGMDIRTDEWQVDIMVTGSQKALMLPPGLALVSVSEKAWQAMETAKAPRFYFCLKQARKNMAEWNTAWTPNVTLFYGLEAALDMILAEGLPEVFARHALMTKATRAAIRALGLELLAADEVASHTVTAVKGNDQLNTEDLRKVLRTKYGVTFAGGQGKLKGKIFRIGHMGYADKLDIILAIGALEMALVEVGYPVQLGAGVAAAQKVFLEG</sequence>
<keyword evidence="12" id="KW-1185">Reference proteome</keyword>
<dbReference type="GO" id="GO:0008453">
    <property type="term" value="F:alanine-glyoxylate transaminase activity"/>
    <property type="evidence" value="ECO:0007669"/>
    <property type="project" value="TreeGrafter"/>
</dbReference>
<keyword evidence="4 11" id="KW-0808">Transferase</keyword>
<dbReference type="InterPro" id="IPR015422">
    <property type="entry name" value="PyrdxlP-dep_Trfase_small"/>
</dbReference>
<comment type="similarity">
    <text evidence="2 8">Belongs to the class-V pyridoxal-phosphate-dependent aminotransferase family.</text>
</comment>
<evidence type="ECO:0000256" key="9">
    <source>
        <dbReference type="RuleBase" id="RU004504"/>
    </source>
</evidence>
<evidence type="ECO:0000313" key="12">
    <source>
        <dbReference type="Proteomes" id="UP000189933"/>
    </source>
</evidence>